<feature type="region of interest" description="Disordered" evidence="6">
    <location>
        <begin position="75"/>
        <end position="95"/>
    </location>
</feature>
<sequence length="133" mass="14947">MVSDIKICKTSYICSDHFEEICFDRIRRLKTGAVPTIFHKPIPVVLENSYPSSHENYTANRLPVLANSYPIRSRLANKRPGNGQTSELQDNSDGPSHCEKWVEVVEPSPLCNALSQVLLTYVLYNGVGDDRPL</sequence>
<keyword evidence="3" id="KW-0862">Zinc</keyword>
<protein>
    <recommendedName>
        <fullName evidence="7">THAP-type domain-containing protein</fullName>
    </recommendedName>
</protein>
<dbReference type="Pfam" id="PF05485">
    <property type="entry name" value="THAP"/>
    <property type="match status" value="1"/>
</dbReference>
<feature type="compositionally biased region" description="Polar residues" evidence="6">
    <location>
        <begin position="82"/>
        <end position="94"/>
    </location>
</feature>
<keyword evidence="1" id="KW-0479">Metal-binding</keyword>
<dbReference type="PROSITE" id="PS50950">
    <property type="entry name" value="ZF_THAP"/>
    <property type="match status" value="1"/>
</dbReference>
<keyword evidence="2 5" id="KW-0863">Zinc-finger</keyword>
<gene>
    <name evidence="8" type="ORF">APZ42_012607</name>
</gene>
<evidence type="ECO:0000259" key="7">
    <source>
        <dbReference type="PROSITE" id="PS50950"/>
    </source>
</evidence>
<dbReference type="GO" id="GO:0008270">
    <property type="term" value="F:zinc ion binding"/>
    <property type="evidence" value="ECO:0007669"/>
    <property type="project" value="UniProtKB-KW"/>
</dbReference>
<evidence type="ECO:0000313" key="8">
    <source>
        <dbReference type="EMBL" id="KZS20674.1"/>
    </source>
</evidence>
<evidence type="ECO:0000256" key="4">
    <source>
        <dbReference type="ARBA" id="ARBA00023125"/>
    </source>
</evidence>
<dbReference type="Proteomes" id="UP000076858">
    <property type="component" value="Unassembled WGS sequence"/>
</dbReference>
<comment type="caution">
    <text evidence="8">The sequence shown here is derived from an EMBL/GenBank/DDBJ whole genome shotgun (WGS) entry which is preliminary data.</text>
</comment>
<evidence type="ECO:0000256" key="6">
    <source>
        <dbReference type="SAM" id="MobiDB-lite"/>
    </source>
</evidence>
<reference evidence="8 9" key="1">
    <citation type="submission" date="2016-03" db="EMBL/GenBank/DDBJ databases">
        <title>EvidentialGene: Evidence-directed Construction of Genes on Genomes.</title>
        <authorList>
            <person name="Gilbert D.G."/>
            <person name="Choi J.-H."/>
            <person name="Mockaitis K."/>
            <person name="Colbourne J."/>
            <person name="Pfrender M."/>
        </authorList>
    </citation>
    <scope>NUCLEOTIDE SEQUENCE [LARGE SCALE GENOMIC DNA]</scope>
    <source>
        <strain evidence="8 9">Xinb3</strain>
        <tissue evidence="8">Complete organism</tissue>
    </source>
</reference>
<dbReference type="EMBL" id="LRGB01000139">
    <property type="protein sequence ID" value="KZS20674.1"/>
    <property type="molecule type" value="Genomic_DNA"/>
</dbReference>
<feature type="domain" description="THAP-type" evidence="7">
    <location>
        <begin position="1"/>
        <end position="38"/>
    </location>
</feature>
<organism evidence="8 9">
    <name type="scientific">Daphnia magna</name>
    <dbReference type="NCBI Taxonomy" id="35525"/>
    <lineage>
        <taxon>Eukaryota</taxon>
        <taxon>Metazoa</taxon>
        <taxon>Ecdysozoa</taxon>
        <taxon>Arthropoda</taxon>
        <taxon>Crustacea</taxon>
        <taxon>Branchiopoda</taxon>
        <taxon>Diplostraca</taxon>
        <taxon>Cladocera</taxon>
        <taxon>Anomopoda</taxon>
        <taxon>Daphniidae</taxon>
        <taxon>Daphnia</taxon>
    </lineage>
</organism>
<name>A0A162RP37_9CRUS</name>
<evidence type="ECO:0000256" key="1">
    <source>
        <dbReference type="ARBA" id="ARBA00022723"/>
    </source>
</evidence>
<evidence type="ECO:0000313" key="9">
    <source>
        <dbReference type="Proteomes" id="UP000076858"/>
    </source>
</evidence>
<proteinExistence type="predicted"/>
<evidence type="ECO:0000256" key="5">
    <source>
        <dbReference type="PROSITE-ProRule" id="PRU00309"/>
    </source>
</evidence>
<dbReference type="InterPro" id="IPR006612">
    <property type="entry name" value="THAP_Znf"/>
</dbReference>
<evidence type="ECO:0000256" key="2">
    <source>
        <dbReference type="ARBA" id="ARBA00022771"/>
    </source>
</evidence>
<dbReference type="SUPFAM" id="SSF57716">
    <property type="entry name" value="Glucocorticoid receptor-like (DNA-binding domain)"/>
    <property type="match status" value="1"/>
</dbReference>
<keyword evidence="9" id="KW-1185">Reference proteome</keyword>
<dbReference type="GO" id="GO:0003677">
    <property type="term" value="F:DNA binding"/>
    <property type="evidence" value="ECO:0007669"/>
    <property type="project" value="UniProtKB-UniRule"/>
</dbReference>
<evidence type="ECO:0000256" key="3">
    <source>
        <dbReference type="ARBA" id="ARBA00022833"/>
    </source>
</evidence>
<keyword evidence="4 5" id="KW-0238">DNA-binding</keyword>
<dbReference type="AlphaFoldDB" id="A0A162RP37"/>
<accession>A0A162RP37</accession>